<evidence type="ECO:0000256" key="3">
    <source>
        <dbReference type="ARBA" id="ARBA00022898"/>
    </source>
</evidence>
<reference evidence="7" key="1">
    <citation type="journal article" date="2014" name="Int. J. Syst. Evol. Microbiol.">
        <title>Complete genome sequence of Corynebacterium casei LMG S-19264T (=DSM 44701T), isolated from a smear-ripened cheese.</title>
        <authorList>
            <consortium name="US DOE Joint Genome Institute (JGI-PGF)"/>
            <person name="Walter F."/>
            <person name="Albersmeier A."/>
            <person name="Kalinowski J."/>
            <person name="Ruckert C."/>
        </authorList>
    </citation>
    <scope>NUCLEOTIDE SEQUENCE</scope>
    <source>
        <strain evidence="7">JCM 3172</strain>
    </source>
</reference>
<dbReference type="GO" id="GO:0047804">
    <property type="term" value="F:cysteine-S-conjugate beta-lyase activity"/>
    <property type="evidence" value="ECO:0007669"/>
    <property type="project" value="UniProtKB-EC"/>
</dbReference>
<accession>A0A918LM04</accession>
<keyword evidence="3" id="KW-0663">Pyridoxal phosphate</keyword>
<dbReference type="EC" id="4.4.1.13" evidence="2"/>
<evidence type="ECO:0000256" key="5">
    <source>
        <dbReference type="ARBA" id="ARBA00037974"/>
    </source>
</evidence>
<dbReference type="Proteomes" id="UP000619486">
    <property type="component" value="Unassembled WGS sequence"/>
</dbReference>
<gene>
    <name evidence="7" type="ORF">GCM10014713_05760</name>
</gene>
<keyword evidence="4" id="KW-0456">Lyase</keyword>
<reference evidence="7" key="2">
    <citation type="submission" date="2020-09" db="EMBL/GenBank/DDBJ databases">
        <authorList>
            <person name="Sun Q."/>
            <person name="Ohkuma M."/>
        </authorList>
    </citation>
    <scope>NUCLEOTIDE SEQUENCE</scope>
    <source>
        <strain evidence="7">JCM 3172</strain>
    </source>
</reference>
<dbReference type="InterPro" id="IPR015424">
    <property type="entry name" value="PyrdxlP-dep_Trfase"/>
</dbReference>
<evidence type="ECO:0000313" key="7">
    <source>
        <dbReference type="EMBL" id="GGT15775.1"/>
    </source>
</evidence>
<dbReference type="RefSeq" id="WP_189199628.1">
    <property type="nucleotide sequence ID" value="NZ_BMQQ01000001.1"/>
</dbReference>
<dbReference type="CDD" id="cd00609">
    <property type="entry name" value="AAT_like"/>
    <property type="match status" value="1"/>
</dbReference>
<evidence type="ECO:0000256" key="1">
    <source>
        <dbReference type="ARBA" id="ARBA00001933"/>
    </source>
</evidence>
<dbReference type="SUPFAM" id="SSF53383">
    <property type="entry name" value="PLP-dependent transferases"/>
    <property type="match status" value="1"/>
</dbReference>
<dbReference type="InterPro" id="IPR015422">
    <property type="entry name" value="PyrdxlP-dep_Trfase_small"/>
</dbReference>
<evidence type="ECO:0000256" key="4">
    <source>
        <dbReference type="ARBA" id="ARBA00023239"/>
    </source>
</evidence>
<dbReference type="EMBL" id="BMQQ01000001">
    <property type="protein sequence ID" value="GGT15775.1"/>
    <property type="molecule type" value="Genomic_DNA"/>
</dbReference>
<evidence type="ECO:0000259" key="6">
    <source>
        <dbReference type="Pfam" id="PF00155"/>
    </source>
</evidence>
<dbReference type="GO" id="GO:0030170">
    <property type="term" value="F:pyridoxal phosphate binding"/>
    <property type="evidence" value="ECO:0007669"/>
    <property type="project" value="InterPro"/>
</dbReference>
<dbReference type="AlphaFoldDB" id="A0A918LM04"/>
<dbReference type="Pfam" id="PF00155">
    <property type="entry name" value="Aminotran_1_2"/>
    <property type="match status" value="1"/>
</dbReference>
<comment type="similarity">
    <text evidence="5">Belongs to the class-II pyridoxal-phosphate-dependent aminotransferase family. MalY/PatB cystathionine beta-lyase subfamily.</text>
</comment>
<dbReference type="PANTHER" id="PTHR43525">
    <property type="entry name" value="PROTEIN MALY"/>
    <property type="match status" value="1"/>
</dbReference>
<sequence>MGSVRSDSRTHSLNPLEALTLDELRRRTSEKWHANEPDVLPLGVAEMDVPLATPVVQALTQALEAGNTGYTGPTSTPRYAQAFDHFARARWGWTGIREPLTCLVPAVMRGLAGLVRGLTRPGDTVVTDAPFYPPFKELVEACGRRFVAVPLGPGHRLDMDRLDSVFAAAARDSRQALYLLCSPQNPTGTVHTAEVLGRIADMTARHGVRVVADESHAPLVAGGVRFVPYLSVPGTQSALSVLSAAKAFNLGGLKAAVVVAGSGAADDLGRLETEEEYGRSHLAVIAHCAALYDGGPWLDSLLAGLDRNRRLARELLGHHLPKVPYEPADGTYFAWLDCRTLGLDSDPASSFLEHGRVALTPGGIFGTGGAGHARLNLATTPAILEEGIERMAMATGG</sequence>
<evidence type="ECO:0000313" key="8">
    <source>
        <dbReference type="Proteomes" id="UP000619486"/>
    </source>
</evidence>
<feature type="domain" description="Aminotransferase class I/classII large" evidence="6">
    <location>
        <begin position="38"/>
        <end position="390"/>
    </location>
</feature>
<name>A0A918LM04_9ACTN</name>
<dbReference type="Gene3D" id="3.40.640.10">
    <property type="entry name" value="Type I PLP-dependent aspartate aminotransferase-like (Major domain)"/>
    <property type="match status" value="1"/>
</dbReference>
<dbReference type="Gene3D" id="3.90.1150.10">
    <property type="entry name" value="Aspartate Aminotransferase, domain 1"/>
    <property type="match status" value="1"/>
</dbReference>
<dbReference type="InterPro" id="IPR051798">
    <property type="entry name" value="Class-II_PLP-Dep_Aminotrans"/>
</dbReference>
<comment type="caution">
    <text evidence="7">The sequence shown here is derived from an EMBL/GenBank/DDBJ whole genome shotgun (WGS) entry which is preliminary data.</text>
</comment>
<keyword evidence="8" id="KW-1185">Reference proteome</keyword>
<organism evidence="7 8">
    <name type="scientific">Streptomyces purpureus</name>
    <dbReference type="NCBI Taxonomy" id="1951"/>
    <lineage>
        <taxon>Bacteria</taxon>
        <taxon>Bacillati</taxon>
        <taxon>Actinomycetota</taxon>
        <taxon>Actinomycetes</taxon>
        <taxon>Kitasatosporales</taxon>
        <taxon>Streptomycetaceae</taxon>
        <taxon>Streptomyces</taxon>
    </lineage>
</organism>
<proteinExistence type="inferred from homology"/>
<protein>
    <recommendedName>
        <fullName evidence="2">cysteine-S-conjugate beta-lyase</fullName>
        <ecNumber evidence="2">4.4.1.13</ecNumber>
    </recommendedName>
</protein>
<dbReference type="PANTHER" id="PTHR43525:SF2">
    <property type="entry name" value="CYSTATHIONINE BETA-LYASE-RELATED"/>
    <property type="match status" value="1"/>
</dbReference>
<dbReference type="InterPro" id="IPR004839">
    <property type="entry name" value="Aminotransferase_I/II_large"/>
</dbReference>
<evidence type="ECO:0000256" key="2">
    <source>
        <dbReference type="ARBA" id="ARBA00012224"/>
    </source>
</evidence>
<comment type="cofactor">
    <cofactor evidence="1">
        <name>pyridoxal 5'-phosphate</name>
        <dbReference type="ChEBI" id="CHEBI:597326"/>
    </cofactor>
</comment>
<dbReference type="InterPro" id="IPR015421">
    <property type="entry name" value="PyrdxlP-dep_Trfase_major"/>
</dbReference>